<accession>A0A917LGR4</accession>
<dbReference type="EMBL" id="BMCU01000005">
    <property type="protein sequence ID" value="GGG21849.1"/>
    <property type="molecule type" value="Genomic_DNA"/>
</dbReference>
<sequence>MAETEGVQTGAQDHDLPHARVVSGCDAVFGKSSAGGEEQPPRSVAGKHRLLYTTDEAFDERIVENCGAIEDLVIGARTGGRQGRLAGNSFFHAIEATHPGSTPG</sequence>
<evidence type="ECO:0000313" key="1">
    <source>
        <dbReference type="EMBL" id="GGG21849.1"/>
    </source>
</evidence>
<reference evidence="1" key="2">
    <citation type="submission" date="2020-09" db="EMBL/GenBank/DDBJ databases">
        <authorList>
            <person name="Sun Q."/>
            <person name="Sedlacek I."/>
        </authorList>
    </citation>
    <scope>NUCLEOTIDE SEQUENCE</scope>
    <source>
        <strain evidence="1">CCM 7905</strain>
    </source>
</reference>
<organism evidence="1 2">
    <name type="scientific">Rhodococcoides trifolii</name>
    <dbReference type="NCBI Taxonomy" id="908250"/>
    <lineage>
        <taxon>Bacteria</taxon>
        <taxon>Bacillati</taxon>
        <taxon>Actinomycetota</taxon>
        <taxon>Actinomycetes</taxon>
        <taxon>Mycobacteriales</taxon>
        <taxon>Nocardiaceae</taxon>
        <taxon>Rhodococcoides</taxon>
    </lineage>
</organism>
<comment type="caution">
    <text evidence="1">The sequence shown here is derived from an EMBL/GenBank/DDBJ whole genome shotgun (WGS) entry which is preliminary data.</text>
</comment>
<protein>
    <submittedName>
        <fullName evidence="1">Uncharacterized protein</fullName>
    </submittedName>
</protein>
<reference evidence="1" key="1">
    <citation type="journal article" date="2014" name="Int. J. Syst. Evol. Microbiol.">
        <title>Complete genome sequence of Corynebacterium casei LMG S-19264T (=DSM 44701T), isolated from a smear-ripened cheese.</title>
        <authorList>
            <consortium name="US DOE Joint Genome Institute (JGI-PGF)"/>
            <person name="Walter F."/>
            <person name="Albersmeier A."/>
            <person name="Kalinowski J."/>
            <person name="Ruckert C."/>
        </authorList>
    </citation>
    <scope>NUCLEOTIDE SEQUENCE</scope>
    <source>
        <strain evidence="1">CCM 7905</strain>
    </source>
</reference>
<dbReference type="AlphaFoldDB" id="A0A917LGR4"/>
<proteinExistence type="predicted"/>
<keyword evidence="2" id="KW-1185">Reference proteome</keyword>
<gene>
    <name evidence="1" type="ORF">GCM10007304_39600</name>
</gene>
<dbReference type="Proteomes" id="UP000654257">
    <property type="component" value="Unassembled WGS sequence"/>
</dbReference>
<name>A0A917LGR4_9NOCA</name>
<evidence type="ECO:0000313" key="2">
    <source>
        <dbReference type="Proteomes" id="UP000654257"/>
    </source>
</evidence>